<keyword evidence="2" id="KW-1185">Reference proteome</keyword>
<reference evidence="1" key="1">
    <citation type="journal article" date="2021" name="Nat. Commun.">
        <title>Genetic determinants of endophytism in the Arabidopsis root mycobiome.</title>
        <authorList>
            <person name="Mesny F."/>
            <person name="Miyauchi S."/>
            <person name="Thiergart T."/>
            <person name="Pickel B."/>
            <person name="Atanasova L."/>
            <person name="Karlsson M."/>
            <person name="Huettel B."/>
            <person name="Barry K.W."/>
            <person name="Haridas S."/>
            <person name="Chen C."/>
            <person name="Bauer D."/>
            <person name="Andreopoulos W."/>
            <person name="Pangilinan J."/>
            <person name="LaButti K."/>
            <person name="Riley R."/>
            <person name="Lipzen A."/>
            <person name="Clum A."/>
            <person name="Drula E."/>
            <person name="Henrissat B."/>
            <person name="Kohler A."/>
            <person name="Grigoriev I.V."/>
            <person name="Martin F.M."/>
            <person name="Hacquard S."/>
        </authorList>
    </citation>
    <scope>NUCLEOTIDE SEQUENCE</scope>
    <source>
        <strain evidence="1">MPI-CAGE-AT-0021</strain>
    </source>
</reference>
<evidence type="ECO:0000313" key="1">
    <source>
        <dbReference type="EMBL" id="KAH7123499.1"/>
    </source>
</evidence>
<protein>
    <submittedName>
        <fullName evidence="1">Uncharacterized protein</fullName>
    </submittedName>
</protein>
<dbReference type="Proteomes" id="UP000717696">
    <property type="component" value="Unassembled WGS sequence"/>
</dbReference>
<comment type="caution">
    <text evidence="1">The sequence shown here is derived from an EMBL/GenBank/DDBJ whole genome shotgun (WGS) entry which is preliminary data.</text>
</comment>
<organism evidence="1 2">
    <name type="scientific">Dactylonectria estremocensis</name>
    <dbReference type="NCBI Taxonomy" id="1079267"/>
    <lineage>
        <taxon>Eukaryota</taxon>
        <taxon>Fungi</taxon>
        <taxon>Dikarya</taxon>
        <taxon>Ascomycota</taxon>
        <taxon>Pezizomycotina</taxon>
        <taxon>Sordariomycetes</taxon>
        <taxon>Hypocreomycetidae</taxon>
        <taxon>Hypocreales</taxon>
        <taxon>Nectriaceae</taxon>
        <taxon>Dactylonectria</taxon>
    </lineage>
</organism>
<sequence>MWSDLSTLKLHTKLIEPTAIAIHEAGVWLYKKTPMLDDGNHLVSWRPNDEDMDEVYPDGWPETFLRHSWYHDFDQYPDGVADIVCSWAESRVFGGVVLFDRRERDSCPEADPDAVYFHASRREVTYRVFKLLNEQKQQLLHFLLSPVTPPPSCPLPILGDINNRTRADPEEPIQSTGIYRNLWERKPMGEDDYDDRLRDVVDTFNYLSQDDWAAAKRRALLRSANIDS</sequence>
<dbReference type="AlphaFoldDB" id="A0A9P9ILA4"/>
<evidence type="ECO:0000313" key="2">
    <source>
        <dbReference type="Proteomes" id="UP000717696"/>
    </source>
</evidence>
<dbReference type="EMBL" id="JAGMUU010000025">
    <property type="protein sequence ID" value="KAH7123499.1"/>
    <property type="molecule type" value="Genomic_DNA"/>
</dbReference>
<proteinExistence type="predicted"/>
<name>A0A9P9ILA4_9HYPO</name>
<gene>
    <name evidence="1" type="ORF">B0J13DRAFT_154872</name>
</gene>
<dbReference type="OrthoDB" id="5346581at2759"/>
<accession>A0A9P9ILA4</accession>